<dbReference type="Proteomes" id="UP000244928">
    <property type="component" value="Chromosome"/>
</dbReference>
<gene>
    <name evidence="1" type="ORF">A6035_03870</name>
</gene>
<dbReference type="AlphaFoldDB" id="A0A2S1R590"/>
<evidence type="ECO:0000313" key="2">
    <source>
        <dbReference type="Proteomes" id="UP000244928"/>
    </source>
</evidence>
<keyword evidence="2" id="KW-1185">Reference proteome</keyword>
<dbReference type="RefSeq" id="WP_108846714.1">
    <property type="nucleotide sequence ID" value="NZ_CP015449.1"/>
</dbReference>
<reference evidence="1 2" key="1">
    <citation type="submission" date="2016-04" db="EMBL/GenBank/DDBJ databases">
        <title>Complete genome sequence of Dietzia lutea YIM 80766T, a strain isolated from desert soil in Egypt.</title>
        <authorList>
            <person name="Zhao J."/>
            <person name="Hu B."/>
            <person name="Geng S."/>
            <person name="Nie Y."/>
            <person name="Tang Y."/>
        </authorList>
    </citation>
    <scope>NUCLEOTIDE SEQUENCE [LARGE SCALE GENOMIC DNA]</scope>
    <source>
        <strain evidence="1 2">YIM 80766</strain>
    </source>
</reference>
<accession>A0A2S1R590</accession>
<name>A0A2S1R590_9ACTN</name>
<dbReference type="EMBL" id="CP015449">
    <property type="protein sequence ID" value="AWH91456.1"/>
    <property type="molecule type" value="Genomic_DNA"/>
</dbReference>
<protein>
    <submittedName>
        <fullName evidence="1">Uncharacterized protein</fullName>
    </submittedName>
</protein>
<evidence type="ECO:0000313" key="1">
    <source>
        <dbReference type="EMBL" id="AWH91456.1"/>
    </source>
</evidence>
<organism evidence="1 2">
    <name type="scientific">Dietzia lutea</name>
    <dbReference type="NCBI Taxonomy" id="546160"/>
    <lineage>
        <taxon>Bacteria</taxon>
        <taxon>Bacillati</taxon>
        <taxon>Actinomycetota</taxon>
        <taxon>Actinomycetes</taxon>
        <taxon>Mycobacteriales</taxon>
        <taxon>Dietziaceae</taxon>
        <taxon>Dietzia</taxon>
    </lineage>
</organism>
<sequence>MDLTGSIARETAPLSIEVFGGSLANGGLTGSSAIDTVAGLVATLPRLLLGLVAGLGGDLGSTLGLAD</sequence>
<proteinExistence type="predicted"/>
<dbReference type="KEGG" id="dlu:A6035_03870"/>